<evidence type="ECO:0008006" key="3">
    <source>
        <dbReference type="Google" id="ProtNLM"/>
    </source>
</evidence>
<dbReference type="PANTHER" id="PTHR33265">
    <property type="entry name" value="AVR9/CF-9 RAPIDLY ELICITED PROTEIN-RELATED"/>
    <property type="match status" value="1"/>
</dbReference>
<evidence type="ECO:0000313" key="1">
    <source>
        <dbReference type="EMBL" id="KAK9102326.1"/>
    </source>
</evidence>
<dbReference type="Pfam" id="PF05553">
    <property type="entry name" value="DUF761"/>
    <property type="match status" value="1"/>
</dbReference>
<dbReference type="InterPro" id="IPR008480">
    <property type="entry name" value="DUF761_pln"/>
</dbReference>
<gene>
    <name evidence="1" type="ORF">Sjap_019580</name>
</gene>
<keyword evidence="2" id="KW-1185">Reference proteome</keyword>
<dbReference type="PANTHER" id="PTHR33265:SF26">
    <property type="entry name" value="OS06G0554600 PROTEIN"/>
    <property type="match status" value="1"/>
</dbReference>
<organism evidence="1 2">
    <name type="scientific">Stephania japonica</name>
    <dbReference type="NCBI Taxonomy" id="461633"/>
    <lineage>
        <taxon>Eukaryota</taxon>
        <taxon>Viridiplantae</taxon>
        <taxon>Streptophyta</taxon>
        <taxon>Embryophyta</taxon>
        <taxon>Tracheophyta</taxon>
        <taxon>Spermatophyta</taxon>
        <taxon>Magnoliopsida</taxon>
        <taxon>Ranunculales</taxon>
        <taxon>Menispermaceae</taxon>
        <taxon>Menispermoideae</taxon>
        <taxon>Cissampelideae</taxon>
        <taxon>Stephania</taxon>
    </lineage>
</organism>
<comment type="caution">
    <text evidence="1">The sequence shown here is derived from an EMBL/GenBank/DDBJ whole genome shotgun (WGS) entry which is preliminary data.</text>
</comment>
<accession>A0AAP0F0E1</accession>
<dbReference type="AlphaFoldDB" id="A0AAP0F0E1"/>
<dbReference type="Proteomes" id="UP001417504">
    <property type="component" value="Unassembled WGS sequence"/>
</dbReference>
<name>A0AAP0F0E1_9MAGN</name>
<proteinExistence type="predicted"/>
<evidence type="ECO:0000313" key="2">
    <source>
        <dbReference type="Proteomes" id="UP001417504"/>
    </source>
</evidence>
<sequence>MDQSSSNPPNIPVTKRIWRIVRIVFFMIRKGIISKSKLMLDLRHLMSKRGKLAGKALGNLMFHHHHHHHHHGPAEGGDRHLSFVPPKDYEFSCSNSPALPYSYFSSSSSPRNKKHANHYFSPMRPSNSSDDDVVNFATMHKILEMLTNSEAASPAAVMRRSSPSPLVRQLRITDSPFPLRNDDEDYDGRVDQQAEMFIERFYEQLKQQARLTALEVGARR</sequence>
<protein>
    <recommendedName>
        <fullName evidence="3">Avr9/Cf-9 rapidly elicited protein</fullName>
    </recommendedName>
</protein>
<reference evidence="1 2" key="1">
    <citation type="submission" date="2024-01" db="EMBL/GenBank/DDBJ databases">
        <title>Genome assemblies of Stephania.</title>
        <authorList>
            <person name="Yang L."/>
        </authorList>
    </citation>
    <scope>NUCLEOTIDE SEQUENCE [LARGE SCALE GENOMIC DNA]</scope>
    <source>
        <strain evidence="1">QJT</strain>
        <tissue evidence="1">Leaf</tissue>
    </source>
</reference>
<dbReference type="EMBL" id="JBBNAE010000008">
    <property type="protein sequence ID" value="KAK9102326.1"/>
    <property type="molecule type" value="Genomic_DNA"/>
</dbReference>